<dbReference type="EMBL" id="JACEIK010010887">
    <property type="protein sequence ID" value="MCE3215348.1"/>
    <property type="molecule type" value="Genomic_DNA"/>
</dbReference>
<sequence length="104" mass="12137">MQYNPPWWLVAAIEGRRMHKIPKLEIKEKSPRRNDHEDEIHNDGQLAVVEQERTRYLSNSTRCTKDGEPQSFLLSPEGRSHRDAMINAVDSTFMVSTLQWNNDS</sequence>
<feature type="compositionally biased region" description="Basic and acidic residues" evidence="1">
    <location>
        <begin position="26"/>
        <end position="42"/>
    </location>
</feature>
<protein>
    <submittedName>
        <fullName evidence="2">Uncharacterized protein</fullName>
    </submittedName>
</protein>
<gene>
    <name evidence="2" type="ORF">HAX54_002016</name>
</gene>
<comment type="caution">
    <text evidence="2">The sequence shown here is derived from an EMBL/GenBank/DDBJ whole genome shotgun (WGS) entry which is preliminary data.</text>
</comment>
<proteinExistence type="predicted"/>
<evidence type="ECO:0000313" key="3">
    <source>
        <dbReference type="Proteomes" id="UP000823775"/>
    </source>
</evidence>
<accession>A0ABS8WVV5</accession>
<organism evidence="2 3">
    <name type="scientific">Datura stramonium</name>
    <name type="common">Jimsonweed</name>
    <name type="synonym">Common thornapple</name>
    <dbReference type="NCBI Taxonomy" id="4076"/>
    <lineage>
        <taxon>Eukaryota</taxon>
        <taxon>Viridiplantae</taxon>
        <taxon>Streptophyta</taxon>
        <taxon>Embryophyta</taxon>
        <taxon>Tracheophyta</taxon>
        <taxon>Spermatophyta</taxon>
        <taxon>Magnoliopsida</taxon>
        <taxon>eudicotyledons</taxon>
        <taxon>Gunneridae</taxon>
        <taxon>Pentapetalae</taxon>
        <taxon>asterids</taxon>
        <taxon>lamiids</taxon>
        <taxon>Solanales</taxon>
        <taxon>Solanaceae</taxon>
        <taxon>Solanoideae</taxon>
        <taxon>Datureae</taxon>
        <taxon>Datura</taxon>
    </lineage>
</organism>
<name>A0ABS8WVV5_DATST</name>
<reference evidence="2 3" key="1">
    <citation type="journal article" date="2021" name="BMC Genomics">
        <title>Datura genome reveals duplications of psychoactive alkaloid biosynthetic genes and high mutation rate following tissue culture.</title>
        <authorList>
            <person name="Rajewski A."/>
            <person name="Carter-House D."/>
            <person name="Stajich J."/>
            <person name="Litt A."/>
        </authorList>
    </citation>
    <scope>NUCLEOTIDE SEQUENCE [LARGE SCALE GENOMIC DNA]</scope>
    <source>
        <strain evidence="2">AR-01</strain>
    </source>
</reference>
<evidence type="ECO:0000256" key="1">
    <source>
        <dbReference type="SAM" id="MobiDB-lite"/>
    </source>
</evidence>
<feature type="region of interest" description="Disordered" evidence="1">
    <location>
        <begin position="26"/>
        <end position="45"/>
    </location>
</feature>
<dbReference type="Proteomes" id="UP000823775">
    <property type="component" value="Unassembled WGS sequence"/>
</dbReference>
<evidence type="ECO:0000313" key="2">
    <source>
        <dbReference type="EMBL" id="MCE3215348.1"/>
    </source>
</evidence>
<keyword evidence="3" id="KW-1185">Reference proteome</keyword>